<keyword evidence="4" id="KW-1185">Reference proteome</keyword>
<organism evidence="3 4">
    <name type="scientific">Mytilus coruscus</name>
    <name type="common">Sea mussel</name>
    <dbReference type="NCBI Taxonomy" id="42192"/>
    <lineage>
        <taxon>Eukaryota</taxon>
        <taxon>Metazoa</taxon>
        <taxon>Spiralia</taxon>
        <taxon>Lophotrochozoa</taxon>
        <taxon>Mollusca</taxon>
        <taxon>Bivalvia</taxon>
        <taxon>Autobranchia</taxon>
        <taxon>Pteriomorphia</taxon>
        <taxon>Mytilida</taxon>
        <taxon>Mytiloidea</taxon>
        <taxon>Mytilidae</taxon>
        <taxon>Mytilinae</taxon>
        <taxon>Mytilus</taxon>
    </lineage>
</organism>
<name>A0A6J7ZVZ6_MYTCO</name>
<dbReference type="Gene3D" id="2.120.10.30">
    <property type="entry name" value="TolB, C-terminal domain"/>
    <property type="match status" value="1"/>
</dbReference>
<evidence type="ECO:0000259" key="2">
    <source>
        <dbReference type="PROSITE" id="PS50119"/>
    </source>
</evidence>
<dbReference type="PANTHER" id="PTHR25462:SF296">
    <property type="entry name" value="MEIOTIC P26, ISOFORM F"/>
    <property type="match status" value="1"/>
</dbReference>
<accession>A0A6J7ZVZ6</accession>
<evidence type="ECO:0000313" key="3">
    <source>
        <dbReference type="EMBL" id="CAC5358176.1"/>
    </source>
</evidence>
<reference evidence="3 4" key="1">
    <citation type="submission" date="2020-06" db="EMBL/GenBank/DDBJ databases">
        <authorList>
            <person name="Li R."/>
            <person name="Bekaert M."/>
        </authorList>
    </citation>
    <scope>NUCLEOTIDE SEQUENCE [LARGE SCALE GENOMIC DNA]</scope>
    <source>
        <strain evidence="4">wild</strain>
    </source>
</reference>
<keyword evidence="1" id="KW-0479">Metal-binding</keyword>
<dbReference type="Proteomes" id="UP000507470">
    <property type="component" value="Unassembled WGS sequence"/>
</dbReference>
<dbReference type="InterPro" id="IPR047153">
    <property type="entry name" value="TRIM45/56/19-like"/>
</dbReference>
<evidence type="ECO:0000256" key="1">
    <source>
        <dbReference type="PROSITE-ProRule" id="PRU00024"/>
    </source>
</evidence>
<dbReference type="SUPFAM" id="SSF57845">
    <property type="entry name" value="B-box zinc-binding domain"/>
    <property type="match status" value="1"/>
</dbReference>
<dbReference type="InterPro" id="IPR011042">
    <property type="entry name" value="6-blade_b-propeller_TolB-like"/>
</dbReference>
<proteinExistence type="predicted"/>
<dbReference type="PANTHER" id="PTHR25462">
    <property type="entry name" value="BONUS, ISOFORM C-RELATED"/>
    <property type="match status" value="1"/>
</dbReference>
<dbReference type="SUPFAM" id="SSF101898">
    <property type="entry name" value="NHL repeat"/>
    <property type="match status" value="1"/>
</dbReference>
<dbReference type="Gene3D" id="3.30.160.60">
    <property type="entry name" value="Classic Zinc Finger"/>
    <property type="match status" value="1"/>
</dbReference>
<keyword evidence="1" id="KW-0863">Zinc-finger</keyword>
<keyword evidence="1" id="KW-0862">Zinc</keyword>
<sequence length="548" mass="62326">MAAKYCEPCTARGLTPIAFRYCIECEETLCSECTEAHKVQKISRNHHLVEISKIPKIINLSYDCSKHHHLPFDYFCVDHDVLCCKECWPQNHRACKNVTSIDLASKNSKQSQSFIDSEEQLSFVLEALEILNNNCRENESRIEQQDTKIRIQIAKMKEYIIKQLEFLEESLLKHLTEMKNKHVTRLKRQEKDIGDLVTSSKAEKDALEFVRDHCSEKQAFVSIQSSKVVLDEIENKVKQLSESFTDTSLTFVESVSKEKITDLGSIELKETPCSFPFVPYKQRQSQVPVVPTRQMSSFTHLYDIDMKGEGLKAVTGITISDNNTLIFCGVNTKKVYFCDANDSYQSSISCPYAPWDIVAIPGTTTAVMSSRFEPFIQFLDIEKRKILKEVEVKNSESVGISASKDDIFVALEGQIQVLDLNGNFKRTFNLKQDQIRILYIFVCSNGNICYSSRSNVYCITSDGCPVFSYVSSNVRYPRNTITDNAGNIYVLDCDSNNIHKLTSTGTLIDILLNDSLSSPFAFCFSKDSSKVYIANKCGYKMSVFKTHW</sequence>
<dbReference type="CDD" id="cd19757">
    <property type="entry name" value="Bbox1"/>
    <property type="match status" value="1"/>
</dbReference>
<evidence type="ECO:0000313" key="4">
    <source>
        <dbReference type="Proteomes" id="UP000507470"/>
    </source>
</evidence>
<dbReference type="PROSITE" id="PS50119">
    <property type="entry name" value="ZF_BBOX"/>
    <property type="match status" value="1"/>
</dbReference>
<dbReference type="AlphaFoldDB" id="A0A6J7ZVZ6"/>
<dbReference type="EMBL" id="CACVKT020000316">
    <property type="protein sequence ID" value="CAC5358176.1"/>
    <property type="molecule type" value="Genomic_DNA"/>
</dbReference>
<dbReference type="GO" id="GO:0008270">
    <property type="term" value="F:zinc ion binding"/>
    <property type="evidence" value="ECO:0007669"/>
    <property type="project" value="UniProtKB-KW"/>
</dbReference>
<protein>
    <recommendedName>
        <fullName evidence="2">B box-type domain-containing protein</fullName>
    </recommendedName>
</protein>
<feature type="domain" description="B box-type" evidence="2">
    <location>
        <begin position="1"/>
        <end position="51"/>
    </location>
</feature>
<gene>
    <name evidence="3" type="ORF">MCOR_1536</name>
</gene>
<dbReference type="OrthoDB" id="6044819at2759"/>
<dbReference type="InterPro" id="IPR000315">
    <property type="entry name" value="Znf_B-box"/>
</dbReference>
<dbReference type="CDD" id="cd19756">
    <property type="entry name" value="Bbox2"/>
    <property type="match status" value="1"/>
</dbReference>